<dbReference type="PROSITE" id="PS50830">
    <property type="entry name" value="TNASE_3"/>
    <property type="match status" value="1"/>
</dbReference>
<dbReference type="Gene3D" id="2.40.50.90">
    <property type="match status" value="1"/>
</dbReference>
<name>A0A0A7S2J7_FRIPE</name>
<evidence type="ECO:0000259" key="4">
    <source>
        <dbReference type="PROSITE" id="PS50830"/>
    </source>
</evidence>
<dbReference type="EMBL" id="CP009056">
    <property type="protein sequence ID" value="AJA45067.1"/>
    <property type="molecule type" value="Genomic_DNA"/>
</dbReference>
<dbReference type="InterPro" id="IPR002071">
    <property type="entry name" value="Thermonucl_AS"/>
</dbReference>
<keyword evidence="3" id="KW-0378">Hydrolase</keyword>
<evidence type="ECO:0000256" key="2">
    <source>
        <dbReference type="ARBA" id="ARBA00022759"/>
    </source>
</evidence>
<dbReference type="PANTHER" id="PTHR12302:SF3">
    <property type="entry name" value="SERINE_THREONINE-PROTEIN KINASE 31"/>
    <property type="match status" value="1"/>
</dbReference>
<reference evidence="5 6" key="1">
    <citation type="journal article" date="2014" name="Appl. Environ. Microbiol.">
        <title>Gut symbionts from distinct hosts exhibit genotoxic activity via divergent colibactin biosynthetic pathways.</title>
        <authorList>
            <person name="Engel P."/>
            <person name="Vizcaino M.I."/>
            <person name="Crawford J.M."/>
        </authorList>
    </citation>
    <scope>NUCLEOTIDE SEQUENCE [LARGE SCALE GENOMIC DNA]</scope>
    <source>
        <strain evidence="5 6">PEB0191</strain>
    </source>
</reference>
<accession>A0A0A7S2J7</accession>
<dbReference type="GO" id="GO:0003676">
    <property type="term" value="F:nucleic acid binding"/>
    <property type="evidence" value="ECO:0007669"/>
    <property type="project" value="InterPro"/>
</dbReference>
<feature type="domain" description="TNase-like" evidence="4">
    <location>
        <begin position="22"/>
        <end position="145"/>
    </location>
</feature>
<keyword evidence="6" id="KW-1185">Reference proteome</keyword>
<dbReference type="Pfam" id="PF00565">
    <property type="entry name" value="SNase"/>
    <property type="match status" value="1"/>
</dbReference>
<keyword evidence="1" id="KW-0540">Nuclease</keyword>
<dbReference type="STRING" id="1267021.FPB0191_01244"/>
<dbReference type="GO" id="GO:0004519">
    <property type="term" value="F:endonuclease activity"/>
    <property type="evidence" value="ECO:0007669"/>
    <property type="project" value="UniProtKB-KW"/>
</dbReference>
<dbReference type="RefSeq" id="WP_039104745.1">
    <property type="nucleotide sequence ID" value="NZ_CP009056.1"/>
</dbReference>
<dbReference type="InterPro" id="IPR016071">
    <property type="entry name" value="Staphylococal_nuclease_OB-fold"/>
</dbReference>
<dbReference type="SUPFAM" id="SSF50199">
    <property type="entry name" value="Staphylococcal nuclease"/>
    <property type="match status" value="1"/>
</dbReference>
<proteinExistence type="predicted"/>
<dbReference type="PROSITE" id="PS01123">
    <property type="entry name" value="TNASE_1"/>
    <property type="match status" value="1"/>
</dbReference>
<evidence type="ECO:0000313" key="5">
    <source>
        <dbReference type="EMBL" id="AJA45067.1"/>
    </source>
</evidence>
<evidence type="ECO:0000313" key="6">
    <source>
        <dbReference type="Proteomes" id="UP000030901"/>
    </source>
</evidence>
<dbReference type="Proteomes" id="UP000030901">
    <property type="component" value="Chromosome"/>
</dbReference>
<sequence>MRKYNTRFWIVALLFVSFNLFAEYPATVIRVIDGDTVVVITEQKKKTRIRLIDIDAPELGQPFAKKSRQHLSSLIANKKVIIQESGKDTYNRKLATIFYCEDNINELMVKEGYAWAYRYNNIASNPKMVKFERQAKQKKLGLWQDKKPIEPWKYRQIQKNLHNFIK</sequence>
<dbReference type="CDD" id="cd00175">
    <property type="entry name" value="SNc"/>
    <property type="match status" value="1"/>
</dbReference>
<organism evidence="5 6">
    <name type="scientific">Frischella perrara</name>
    <dbReference type="NCBI Taxonomy" id="1267021"/>
    <lineage>
        <taxon>Bacteria</taxon>
        <taxon>Pseudomonadati</taxon>
        <taxon>Pseudomonadota</taxon>
        <taxon>Gammaproteobacteria</taxon>
        <taxon>Orbales</taxon>
        <taxon>Orbaceae</taxon>
        <taxon>Frischella</taxon>
    </lineage>
</organism>
<protein>
    <submittedName>
        <fullName evidence="5">Micrococcal nuclease (Thermonuclease)-like protein</fullName>
    </submittedName>
</protein>
<evidence type="ECO:0000256" key="1">
    <source>
        <dbReference type="ARBA" id="ARBA00022722"/>
    </source>
</evidence>
<dbReference type="KEGG" id="fpp:FPB0191_01244"/>
<dbReference type="InterPro" id="IPR035437">
    <property type="entry name" value="SNase_OB-fold_sf"/>
</dbReference>
<dbReference type="AlphaFoldDB" id="A0A0A7S2J7"/>
<dbReference type="GO" id="GO:0016787">
    <property type="term" value="F:hydrolase activity"/>
    <property type="evidence" value="ECO:0007669"/>
    <property type="project" value="UniProtKB-KW"/>
</dbReference>
<gene>
    <name evidence="5" type="ORF">FPB0191_01244</name>
</gene>
<dbReference type="OrthoDB" id="9805504at2"/>
<dbReference type="HOGENOM" id="CLU_046484_7_0_6"/>
<dbReference type="PANTHER" id="PTHR12302">
    <property type="entry name" value="EBNA2 BINDING PROTEIN P100"/>
    <property type="match status" value="1"/>
</dbReference>
<keyword evidence="2" id="KW-0255">Endonuclease</keyword>
<evidence type="ECO:0000256" key="3">
    <source>
        <dbReference type="ARBA" id="ARBA00022801"/>
    </source>
</evidence>
<dbReference type="SMART" id="SM00318">
    <property type="entry name" value="SNc"/>
    <property type="match status" value="1"/>
</dbReference>